<dbReference type="EMBL" id="AZIM01006951">
    <property type="protein sequence ID" value="ETE58280.1"/>
    <property type="molecule type" value="Genomic_DNA"/>
</dbReference>
<feature type="signal peptide" evidence="1">
    <location>
        <begin position="1"/>
        <end position="22"/>
    </location>
</feature>
<organism evidence="2 3">
    <name type="scientific">Ophiophagus hannah</name>
    <name type="common">King cobra</name>
    <name type="synonym">Naja hannah</name>
    <dbReference type="NCBI Taxonomy" id="8665"/>
    <lineage>
        <taxon>Eukaryota</taxon>
        <taxon>Metazoa</taxon>
        <taxon>Chordata</taxon>
        <taxon>Craniata</taxon>
        <taxon>Vertebrata</taxon>
        <taxon>Euteleostomi</taxon>
        <taxon>Lepidosauria</taxon>
        <taxon>Squamata</taxon>
        <taxon>Bifurcata</taxon>
        <taxon>Unidentata</taxon>
        <taxon>Episquamata</taxon>
        <taxon>Toxicofera</taxon>
        <taxon>Serpentes</taxon>
        <taxon>Colubroidea</taxon>
        <taxon>Elapidae</taxon>
        <taxon>Elapinae</taxon>
        <taxon>Ophiophagus</taxon>
    </lineage>
</organism>
<protein>
    <submittedName>
        <fullName evidence="2">Uncharacterized protein</fullName>
    </submittedName>
</protein>
<accession>V8N841</accession>
<keyword evidence="1" id="KW-0732">Signal</keyword>
<feature type="non-terminal residue" evidence="2">
    <location>
        <position position="1"/>
    </location>
</feature>
<dbReference type="AlphaFoldDB" id="V8N841"/>
<proteinExistence type="predicted"/>
<reference evidence="2 3" key="1">
    <citation type="journal article" date="2013" name="Proc. Natl. Acad. Sci. U.S.A.">
        <title>The king cobra genome reveals dynamic gene evolution and adaptation in the snake venom system.</title>
        <authorList>
            <person name="Vonk F.J."/>
            <person name="Casewell N.R."/>
            <person name="Henkel C.V."/>
            <person name="Heimberg A.M."/>
            <person name="Jansen H.J."/>
            <person name="McCleary R.J."/>
            <person name="Kerkkamp H.M."/>
            <person name="Vos R.A."/>
            <person name="Guerreiro I."/>
            <person name="Calvete J.J."/>
            <person name="Wuster W."/>
            <person name="Woods A.E."/>
            <person name="Logan J.M."/>
            <person name="Harrison R.A."/>
            <person name="Castoe T.A."/>
            <person name="de Koning A.P."/>
            <person name="Pollock D.D."/>
            <person name="Yandell M."/>
            <person name="Calderon D."/>
            <person name="Renjifo C."/>
            <person name="Currier R.B."/>
            <person name="Salgado D."/>
            <person name="Pla D."/>
            <person name="Sanz L."/>
            <person name="Hyder A.S."/>
            <person name="Ribeiro J.M."/>
            <person name="Arntzen J.W."/>
            <person name="van den Thillart G.E."/>
            <person name="Boetzer M."/>
            <person name="Pirovano W."/>
            <person name="Dirks R.P."/>
            <person name="Spaink H.P."/>
            <person name="Duboule D."/>
            <person name="McGlinn E."/>
            <person name="Kini R.M."/>
            <person name="Richardson M.K."/>
        </authorList>
    </citation>
    <scope>NUCLEOTIDE SEQUENCE</scope>
    <source>
        <tissue evidence="2">Blood</tissue>
    </source>
</reference>
<sequence length="221" mass="24707">MTKAGLELTFSWFLTHNWCVGARWVPSSTIGNTASIVGSASSWVEGLHRPGNTALDDEHEGIGARAVSRRYAVMPRPPPLVRARFLPGGKHTLGARVPRFSPPRDLRFCWLRAKLTPGTEFWVTFLSRDRRHFAVGHVGALKFERAPPNSAADQKAKFYDFSAMVTLNMIKTMLRLEFLAPQNSSVMTISVCDAFPAPFECGKENRETTRTADQLESKTER</sequence>
<comment type="caution">
    <text evidence="2">The sequence shown here is derived from an EMBL/GenBank/DDBJ whole genome shotgun (WGS) entry which is preliminary data.</text>
</comment>
<keyword evidence="3" id="KW-1185">Reference proteome</keyword>
<evidence type="ECO:0000313" key="3">
    <source>
        <dbReference type="Proteomes" id="UP000018936"/>
    </source>
</evidence>
<dbReference type="Proteomes" id="UP000018936">
    <property type="component" value="Unassembled WGS sequence"/>
</dbReference>
<name>V8N841_OPHHA</name>
<feature type="chain" id="PRO_5004770612" evidence="1">
    <location>
        <begin position="23"/>
        <end position="221"/>
    </location>
</feature>
<gene>
    <name evidence="2" type="ORF">L345_15999</name>
</gene>
<evidence type="ECO:0000256" key="1">
    <source>
        <dbReference type="SAM" id="SignalP"/>
    </source>
</evidence>
<evidence type="ECO:0000313" key="2">
    <source>
        <dbReference type="EMBL" id="ETE58280.1"/>
    </source>
</evidence>